<protein>
    <submittedName>
        <fullName evidence="2">Uncharacterized protein</fullName>
    </submittedName>
</protein>
<feature type="compositionally biased region" description="Polar residues" evidence="1">
    <location>
        <begin position="1"/>
        <end position="13"/>
    </location>
</feature>
<accession>A0A4Z2HB70</accession>
<dbReference type="EMBL" id="SRLO01000285">
    <property type="protein sequence ID" value="TNN62871.1"/>
    <property type="molecule type" value="Genomic_DNA"/>
</dbReference>
<keyword evidence="3" id="KW-1185">Reference proteome</keyword>
<dbReference type="Proteomes" id="UP000314294">
    <property type="component" value="Unassembled WGS sequence"/>
</dbReference>
<organism evidence="2 3">
    <name type="scientific">Liparis tanakae</name>
    <name type="common">Tanaka's snailfish</name>
    <dbReference type="NCBI Taxonomy" id="230148"/>
    <lineage>
        <taxon>Eukaryota</taxon>
        <taxon>Metazoa</taxon>
        <taxon>Chordata</taxon>
        <taxon>Craniata</taxon>
        <taxon>Vertebrata</taxon>
        <taxon>Euteleostomi</taxon>
        <taxon>Actinopterygii</taxon>
        <taxon>Neopterygii</taxon>
        <taxon>Teleostei</taxon>
        <taxon>Neoteleostei</taxon>
        <taxon>Acanthomorphata</taxon>
        <taxon>Eupercaria</taxon>
        <taxon>Perciformes</taxon>
        <taxon>Cottioidei</taxon>
        <taxon>Cottales</taxon>
        <taxon>Liparidae</taxon>
        <taxon>Liparis</taxon>
    </lineage>
</organism>
<reference evidence="2 3" key="1">
    <citation type="submission" date="2019-03" db="EMBL/GenBank/DDBJ databases">
        <title>First draft genome of Liparis tanakae, snailfish: a comprehensive survey of snailfish specific genes.</title>
        <authorList>
            <person name="Kim W."/>
            <person name="Song I."/>
            <person name="Jeong J.-H."/>
            <person name="Kim D."/>
            <person name="Kim S."/>
            <person name="Ryu S."/>
            <person name="Song J.Y."/>
            <person name="Lee S.K."/>
        </authorList>
    </citation>
    <scope>NUCLEOTIDE SEQUENCE [LARGE SCALE GENOMIC DNA]</scope>
    <source>
        <tissue evidence="2">Muscle</tissue>
    </source>
</reference>
<evidence type="ECO:0000256" key="1">
    <source>
        <dbReference type="SAM" id="MobiDB-lite"/>
    </source>
</evidence>
<feature type="region of interest" description="Disordered" evidence="1">
    <location>
        <begin position="1"/>
        <end position="44"/>
    </location>
</feature>
<evidence type="ECO:0000313" key="3">
    <source>
        <dbReference type="Proteomes" id="UP000314294"/>
    </source>
</evidence>
<proteinExistence type="predicted"/>
<dbReference type="AlphaFoldDB" id="A0A4Z2HB70"/>
<evidence type="ECO:0000313" key="2">
    <source>
        <dbReference type="EMBL" id="TNN62871.1"/>
    </source>
</evidence>
<gene>
    <name evidence="2" type="ORF">EYF80_026946</name>
</gene>
<comment type="caution">
    <text evidence="2">The sequence shown here is derived from an EMBL/GenBank/DDBJ whole genome shotgun (WGS) entry which is preliminary data.</text>
</comment>
<name>A0A4Z2HB70_9TELE</name>
<sequence>MGPSSSIASSNTKDVWAQERGESPSCAGRSRPSADDFVQNSDSAASQSGCCWMSVYHAALYPSGGGASWERAASNSWNVLTGTARLDLTFGSSRTGM</sequence>